<name>A0ABR2WVJ3_9FUNG</name>
<keyword evidence="2" id="KW-1185">Reference proteome</keyword>
<sequence>MSAHIRTFSRVVAEVPKYAAVSALVAGGIWYTNLIVKGQEVFYFNATKQRA</sequence>
<organism evidence="1 2">
    <name type="scientific">Basidiobolus ranarum</name>
    <dbReference type="NCBI Taxonomy" id="34480"/>
    <lineage>
        <taxon>Eukaryota</taxon>
        <taxon>Fungi</taxon>
        <taxon>Fungi incertae sedis</taxon>
        <taxon>Zoopagomycota</taxon>
        <taxon>Entomophthoromycotina</taxon>
        <taxon>Basidiobolomycetes</taxon>
        <taxon>Basidiobolales</taxon>
        <taxon>Basidiobolaceae</taxon>
        <taxon>Basidiobolus</taxon>
    </lineage>
</organism>
<gene>
    <name evidence="1" type="ORF">K7432_006034</name>
</gene>
<reference evidence="1 2" key="1">
    <citation type="submission" date="2023-04" db="EMBL/GenBank/DDBJ databases">
        <title>Genome of Basidiobolus ranarum AG-B5.</title>
        <authorList>
            <person name="Stajich J.E."/>
            <person name="Carter-House D."/>
            <person name="Gryganskyi A."/>
        </authorList>
    </citation>
    <scope>NUCLEOTIDE SEQUENCE [LARGE SCALE GENOMIC DNA]</scope>
    <source>
        <strain evidence="1 2">AG-B5</strain>
    </source>
</reference>
<dbReference type="Proteomes" id="UP001479436">
    <property type="component" value="Unassembled WGS sequence"/>
</dbReference>
<evidence type="ECO:0000313" key="1">
    <source>
        <dbReference type="EMBL" id="KAK9765548.1"/>
    </source>
</evidence>
<evidence type="ECO:0000313" key="2">
    <source>
        <dbReference type="Proteomes" id="UP001479436"/>
    </source>
</evidence>
<proteinExistence type="predicted"/>
<accession>A0ABR2WVJ3</accession>
<protein>
    <submittedName>
        <fullName evidence="1">Uncharacterized protein</fullName>
    </submittedName>
</protein>
<comment type="caution">
    <text evidence="1">The sequence shown here is derived from an EMBL/GenBank/DDBJ whole genome shotgun (WGS) entry which is preliminary data.</text>
</comment>
<dbReference type="EMBL" id="JASJQH010000254">
    <property type="protein sequence ID" value="KAK9765548.1"/>
    <property type="molecule type" value="Genomic_DNA"/>
</dbReference>